<protein>
    <submittedName>
        <fullName evidence="4">Peptidase M23-like protein</fullName>
    </submittedName>
</protein>
<comment type="caution">
    <text evidence="4">The sequence shown here is derived from an EMBL/GenBank/DDBJ whole genome shotgun (WGS) entry which is preliminary data.</text>
</comment>
<dbReference type="InterPro" id="IPR016047">
    <property type="entry name" value="M23ase_b-sheet_dom"/>
</dbReference>
<dbReference type="CDD" id="cd12797">
    <property type="entry name" value="M23_peptidase"/>
    <property type="match status" value="1"/>
</dbReference>
<name>A0A370HUX9_9HYPH</name>
<evidence type="ECO:0000313" key="5">
    <source>
        <dbReference type="Proteomes" id="UP000254925"/>
    </source>
</evidence>
<dbReference type="EMBL" id="QQBB01000001">
    <property type="protein sequence ID" value="RDI62313.1"/>
    <property type="molecule type" value="Genomic_DNA"/>
</dbReference>
<keyword evidence="1 2" id="KW-0732">Signal</keyword>
<accession>A0A370HUX9</accession>
<reference evidence="4 5" key="1">
    <citation type="submission" date="2018-07" db="EMBL/GenBank/DDBJ databases">
        <title>Genomic Encyclopedia of Type Strains, Phase IV (KMG-IV): sequencing the most valuable type-strain genomes for metagenomic binning, comparative biology and taxonomic classification.</title>
        <authorList>
            <person name="Goeker M."/>
        </authorList>
    </citation>
    <scope>NUCLEOTIDE SEQUENCE [LARGE SCALE GENOMIC DNA]</scope>
    <source>
        <strain evidence="4 5">DSM 14364</strain>
    </source>
</reference>
<dbReference type="Gene3D" id="2.70.70.10">
    <property type="entry name" value="Glucose Permease (Domain IIA)"/>
    <property type="match status" value="1"/>
</dbReference>
<dbReference type="Proteomes" id="UP000254925">
    <property type="component" value="Unassembled WGS sequence"/>
</dbReference>
<dbReference type="PANTHER" id="PTHR21666">
    <property type="entry name" value="PEPTIDASE-RELATED"/>
    <property type="match status" value="1"/>
</dbReference>
<dbReference type="PANTHER" id="PTHR21666:SF289">
    <property type="entry name" value="L-ALA--D-GLU ENDOPEPTIDASE"/>
    <property type="match status" value="1"/>
</dbReference>
<evidence type="ECO:0000259" key="3">
    <source>
        <dbReference type="Pfam" id="PF01551"/>
    </source>
</evidence>
<keyword evidence="5" id="KW-1185">Reference proteome</keyword>
<dbReference type="GO" id="GO:0004222">
    <property type="term" value="F:metalloendopeptidase activity"/>
    <property type="evidence" value="ECO:0007669"/>
    <property type="project" value="TreeGrafter"/>
</dbReference>
<feature type="domain" description="M23ase beta-sheet core" evidence="3">
    <location>
        <begin position="65"/>
        <end position="183"/>
    </location>
</feature>
<feature type="chain" id="PRO_5016703960" evidence="2">
    <location>
        <begin position="23"/>
        <end position="331"/>
    </location>
</feature>
<dbReference type="OrthoDB" id="5489603at2"/>
<organism evidence="4 5">
    <name type="scientific">Microvirga subterranea</name>
    <dbReference type="NCBI Taxonomy" id="186651"/>
    <lineage>
        <taxon>Bacteria</taxon>
        <taxon>Pseudomonadati</taxon>
        <taxon>Pseudomonadota</taxon>
        <taxon>Alphaproteobacteria</taxon>
        <taxon>Hyphomicrobiales</taxon>
        <taxon>Methylobacteriaceae</taxon>
        <taxon>Microvirga</taxon>
    </lineage>
</organism>
<proteinExistence type="predicted"/>
<evidence type="ECO:0000313" key="4">
    <source>
        <dbReference type="EMBL" id="RDI62313.1"/>
    </source>
</evidence>
<feature type="signal peptide" evidence="2">
    <location>
        <begin position="1"/>
        <end position="22"/>
    </location>
</feature>
<sequence length="331" mass="35060">MRLRFPVLLAPAALLWAGSAAAQTVTLRLPVACEIGSTCFVQHYVDRDPSPAARDYQCGSLTYAGHTGTDIRVPTMAAQKAGVDVLAAASGKVLRARDGVEDVSLTGRGRESVQNVECGNGLVIDHGQGWETQYCHMAKGSLAVKPGDMVTAGQRLGRIGLSGMTEFPHLHLTVRKDGKVVDPFAYGAPEASCGGGTSLWDPSTRQALAYRAGSVLNKGFATGPVKMEAIESGEAGREKPTTDSPALVAFVRAIGLKGGDEQVLTVVAPDGKVLAENKAPPLDRDKAQWMMFAGVRNSKGAFDPGTYRASYRVMRDGKPAIEQSFEVMVGR</sequence>
<gene>
    <name evidence="4" type="ORF">DES45_101582</name>
</gene>
<dbReference type="InterPro" id="IPR050570">
    <property type="entry name" value="Cell_wall_metabolism_enzyme"/>
</dbReference>
<dbReference type="RefSeq" id="WP_114768443.1">
    <property type="nucleotide sequence ID" value="NZ_QQBB01000001.1"/>
</dbReference>
<dbReference type="SUPFAM" id="SSF51261">
    <property type="entry name" value="Duplicated hybrid motif"/>
    <property type="match status" value="1"/>
</dbReference>
<dbReference type="InterPro" id="IPR011055">
    <property type="entry name" value="Dup_hybrid_motif"/>
</dbReference>
<evidence type="ECO:0000256" key="1">
    <source>
        <dbReference type="ARBA" id="ARBA00022729"/>
    </source>
</evidence>
<evidence type="ECO:0000256" key="2">
    <source>
        <dbReference type="SAM" id="SignalP"/>
    </source>
</evidence>
<dbReference type="Pfam" id="PF01551">
    <property type="entry name" value="Peptidase_M23"/>
    <property type="match status" value="1"/>
</dbReference>
<dbReference type="AlphaFoldDB" id="A0A370HUX9"/>